<dbReference type="GO" id="GO:0015074">
    <property type="term" value="P:DNA integration"/>
    <property type="evidence" value="ECO:0007669"/>
    <property type="project" value="InterPro"/>
</dbReference>
<dbReference type="AlphaFoldDB" id="A0AA88VDK1"/>
<dbReference type="Pfam" id="PF25597">
    <property type="entry name" value="SH3_retrovirus"/>
    <property type="match status" value="1"/>
</dbReference>
<accession>A0AA88VDK1</accession>
<dbReference type="PANTHER" id="PTHR42648:SF28">
    <property type="entry name" value="TRANSPOSON-ENCODED PROTEIN WITH RIBONUCLEASE H-LIKE AND RETROVIRUS ZINC FINGER-LIKE DOMAINS"/>
    <property type="match status" value="1"/>
</dbReference>
<keyword evidence="1" id="KW-0645">Protease</keyword>
<evidence type="ECO:0000313" key="3">
    <source>
        <dbReference type="EMBL" id="KAK3006427.1"/>
    </source>
</evidence>
<dbReference type="Gene3D" id="3.30.420.10">
    <property type="entry name" value="Ribonuclease H-like superfamily/Ribonuclease H"/>
    <property type="match status" value="1"/>
</dbReference>
<dbReference type="GO" id="GO:0008233">
    <property type="term" value="F:peptidase activity"/>
    <property type="evidence" value="ECO:0007669"/>
    <property type="project" value="UniProtKB-KW"/>
</dbReference>
<dbReference type="EMBL" id="JAVXUP010001994">
    <property type="protein sequence ID" value="KAK3006427.1"/>
    <property type="molecule type" value="Genomic_DNA"/>
</dbReference>
<dbReference type="SUPFAM" id="SSF53098">
    <property type="entry name" value="Ribonuclease H-like"/>
    <property type="match status" value="1"/>
</dbReference>
<organism evidence="3 4">
    <name type="scientific">Escallonia herrerae</name>
    <dbReference type="NCBI Taxonomy" id="1293975"/>
    <lineage>
        <taxon>Eukaryota</taxon>
        <taxon>Viridiplantae</taxon>
        <taxon>Streptophyta</taxon>
        <taxon>Embryophyta</taxon>
        <taxon>Tracheophyta</taxon>
        <taxon>Spermatophyta</taxon>
        <taxon>Magnoliopsida</taxon>
        <taxon>eudicotyledons</taxon>
        <taxon>Gunneridae</taxon>
        <taxon>Pentapetalae</taxon>
        <taxon>asterids</taxon>
        <taxon>campanulids</taxon>
        <taxon>Escalloniales</taxon>
        <taxon>Escalloniaceae</taxon>
        <taxon>Escallonia</taxon>
    </lineage>
</organism>
<dbReference type="Pfam" id="PF22936">
    <property type="entry name" value="Pol_BBD"/>
    <property type="match status" value="1"/>
</dbReference>
<dbReference type="InterPro" id="IPR036397">
    <property type="entry name" value="RNaseH_sf"/>
</dbReference>
<reference evidence="3" key="1">
    <citation type="submission" date="2022-12" db="EMBL/GenBank/DDBJ databases">
        <title>Draft genome assemblies for two species of Escallonia (Escalloniales).</title>
        <authorList>
            <person name="Chanderbali A."/>
            <person name="Dervinis C."/>
            <person name="Anghel I."/>
            <person name="Soltis D."/>
            <person name="Soltis P."/>
            <person name="Zapata F."/>
        </authorList>
    </citation>
    <scope>NUCLEOTIDE SEQUENCE</scope>
    <source>
        <strain evidence="3">UCBG64.0493</strain>
        <tissue evidence="3">Leaf</tissue>
    </source>
</reference>
<dbReference type="InterPro" id="IPR039537">
    <property type="entry name" value="Retrotran_Ty1/copia-like"/>
</dbReference>
<dbReference type="InterPro" id="IPR012337">
    <property type="entry name" value="RNaseH-like_sf"/>
</dbReference>
<dbReference type="Proteomes" id="UP001188597">
    <property type="component" value="Unassembled WGS sequence"/>
</dbReference>
<dbReference type="Pfam" id="PF13976">
    <property type="entry name" value="gag_pre-integrs"/>
    <property type="match status" value="1"/>
</dbReference>
<comment type="caution">
    <text evidence="3">The sequence shown here is derived from an EMBL/GenBank/DDBJ whole genome shotgun (WGS) entry which is preliminary data.</text>
</comment>
<dbReference type="PROSITE" id="PS50994">
    <property type="entry name" value="INTEGRASE"/>
    <property type="match status" value="1"/>
</dbReference>
<keyword evidence="4" id="KW-1185">Reference proteome</keyword>
<dbReference type="InterPro" id="IPR054722">
    <property type="entry name" value="PolX-like_BBD"/>
</dbReference>
<name>A0AA88VDK1_9ASTE</name>
<dbReference type="PANTHER" id="PTHR42648">
    <property type="entry name" value="TRANSPOSASE, PUTATIVE-RELATED"/>
    <property type="match status" value="1"/>
</dbReference>
<dbReference type="InterPro" id="IPR025724">
    <property type="entry name" value="GAG-pre-integrase_dom"/>
</dbReference>
<sequence length="309" mass="34873">MGNDAICEVMGIGAIKIKMFDTIVRTLGDVRYITDLKKNLISLGTLDSIDCIISIKGRVIKVSKGAMVIMKGQKNKNLHKLMGNTVIGGASVSTHAGSSNDNSELWHKRLGHLSEGGMLELHKRKLLQGVKSCKLDFRIFCVFGKQKGVSFEAAAHTSKGVIDYFCKHKGFIRHFSVERTPEQNGDAERMNITLLERARCMKLNADMPKSFGVEAVNTVCYLINHSPSSAINHRVPEEVWSSKRVNFFAMRIFGCPAYVHLQNEERSKLDPKSKECIFIRYEEGVRRYRLYDPMAKKRVISRDVIFNEA</sequence>
<proteinExistence type="predicted"/>
<gene>
    <name evidence="3" type="ORF">RJ639_017152</name>
</gene>
<evidence type="ECO:0000256" key="1">
    <source>
        <dbReference type="ARBA" id="ARBA00022670"/>
    </source>
</evidence>
<dbReference type="InterPro" id="IPR057670">
    <property type="entry name" value="SH3_retrovirus"/>
</dbReference>
<protein>
    <recommendedName>
        <fullName evidence="2">Integrase catalytic domain-containing protein</fullName>
    </recommendedName>
</protein>
<dbReference type="GO" id="GO:0003676">
    <property type="term" value="F:nucleic acid binding"/>
    <property type="evidence" value="ECO:0007669"/>
    <property type="project" value="InterPro"/>
</dbReference>
<dbReference type="GO" id="GO:0006508">
    <property type="term" value="P:proteolysis"/>
    <property type="evidence" value="ECO:0007669"/>
    <property type="project" value="UniProtKB-KW"/>
</dbReference>
<evidence type="ECO:0000259" key="2">
    <source>
        <dbReference type="PROSITE" id="PS50994"/>
    </source>
</evidence>
<keyword evidence="1" id="KW-0378">Hydrolase</keyword>
<feature type="domain" description="Integrase catalytic" evidence="2">
    <location>
        <begin position="147"/>
        <end position="244"/>
    </location>
</feature>
<dbReference type="InterPro" id="IPR001584">
    <property type="entry name" value="Integrase_cat-core"/>
</dbReference>
<evidence type="ECO:0000313" key="4">
    <source>
        <dbReference type="Proteomes" id="UP001188597"/>
    </source>
</evidence>